<keyword evidence="2" id="KW-0812">Transmembrane</keyword>
<feature type="transmembrane region" description="Helical" evidence="2">
    <location>
        <begin position="128"/>
        <end position="149"/>
    </location>
</feature>
<evidence type="ECO:0000313" key="4">
    <source>
        <dbReference type="Proteomes" id="UP000684084"/>
    </source>
</evidence>
<comment type="caution">
    <text evidence="3">The sequence shown here is derived from an EMBL/GenBank/DDBJ whole genome shotgun (WGS) entry which is preliminary data.</text>
</comment>
<name>A0A915ZPR4_9GLOM</name>
<dbReference type="OrthoDB" id="2422462at2759"/>
<feature type="transmembrane region" description="Helical" evidence="2">
    <location>
        <begin position="16"/>
        <end position="39"/>
    </location>
</feature>
<feature type="transmembrane region" description="Helical" evidence="2">
    <location>
        <begin position="69"/>
        <end position="91"/>
    </location>
</feature>
<organism evidence="3 4">
    <name type="scientific">Rhizophagus irregularis</name>
    <dbReference type="NCBI Taxonomy" id="588596"/>
    <lineage>
        <taxon>Eukaryota</taxon>
        <taxon>Fungi</taxon>
        <taxon>Fungi incertae sedis</taxon>
        <taxon>Mucoromycota</taxon>
        <taxon>Glomeromycotina</taxon>
        <taxon>Glomeromycetes</taxon>
        <taxon>Glomerales</taxon>
        <taxon>Glomeraceae</taxon>
        <taxon>Rhizophagus</taxon>
    </lineage>
</organism>
<sequence length="369" mass="43071">MDFGLNNERKNKRNHFLNIIFLGIFLAEIIIYIIGIVILPIRTDWLISFASVFFVSGIYTFFKKTLLYLLAFCVVNIIQCIILIDIVQYFAFGGITNVTLFARPDVVKKFLHGIGEKEYRMTFIIPNIIAGGLIIFFVFLYIILIIMMWKNKYWNAISRTNISILDMPSVIKKSYITYKFYNFLLYIILYLIVVFNLIGMSNSLSLLKGTYGVVDLLVGISIIVTNFLSLFTLTLSLIIIKKELKCSVFLIYIALILQAIFVFFMANYLLITGILLLTLSGLTLINTILCHRNFGKNFIFYVESMKFNPNLDKEFEYSNDLDDDDDDDGEEEEEEEEEEKDEKISEKLKRYWKFIKKTFYDVFIPLIEE</sequence>
<feature type="transmembrane region" description="Helical" evidence="2">
    <location>
        <begin position="218"/>
        <end position="240"/>
    </location>
</feature>
<keyword evidence="2" id="KW-1133">Transmembrane helix</keyword>
<protein>
    <submittedName>
        <fullName evidence="3">Uncharacterized protein</fullName>
    </submittedName>
</protein>
<dbReference type="VEuPathDB" id="FungiDB:RhiirFUN_002321"/>
<gene>
    <name evidence="3" type="ORF">CHRIB12_LOCUS19227</name>
</gene>
<feature type="transmembrane region" description="Helical" evidence="2">
    <location>
        <begin position="180"/>
        <end position="198"/>
    </location>
</feature>
<dbReference type="EMBL" id="CAGKOT010000053">
    <property type="protein sequence ID" value="CAB5385283.1"/>
    <property type="molecule type" value="Genomic_DNA"/>
</dbReference>
<feature type="region of interest" description="Disordered" evidence="1">
    <location>
        <begin position="321"/>
        <end position="344"/>
    </location>
</feature>
<evidence type="ECO:0000256" key="2">
    <source>
        <dbReference type="SAM" id="Phobius"/>
    </source>
</evidence>
<accession>A0A915ZPR4</accession>
<dbReference type="Proteomes" id="UP000684084">
    <property type="component" value="Unassembled WGS sequence"/>
</dbReference>
<proteinExistence type="predicted"/>
<evidence type="ECO:0000313" key="3">
    <source>
        <dbReference type="EMBL" id="CAB5385283.1"/>
    </source>
</evidence>
<evidence type="ECO:0000256" key="1">
    <source>
        <dbReference type="SAM" id="MobiDB-lite"/>
    </source>
</evidence>
<feature type="transmembrane region" description="Helical" evidence="2">
    <location>
        <begin position="45"/>
        <end position="62"/>
    </location>
</feature>
<reference evidence="3" key="1">
    <citation type="submission" date="2020-05" db="EMBL/GenBank/DDBJ databases">
        <authorList>
            <person name="Rincon C."/>
            <person name="Sanders R I."/>
            <person name="Robbins C."/>
            <person name="Chaturvedi A."/>
        </authorList>
    </citation>
    <scope>NUCLEOTIDE SEQUENCE</scope>
    <source>
        <strain evidence="3">CHB12</strain>
    </source>
</reference>
<feature type="compositionally biased region" description="Acidic residues" evidence="1">
    <location>
        <begin position="321"/>
        <end position="340"/>
    </location>
</feature>
<dbReference type="AlphaFoldDB" id="A0A915ZPR4"/>
<keyword evidence="2" id="KW-0472">Membrane</keyword>
<feature type="transmembrane region" description="Helical" evidence="2">
    <location>
        <begin position="270"/>
        <end position="289"/>
    </location>
</feature>
<feature type="transmembrane region" description="Helical" evidence="2">
    <location>
        <begin position="247"/>
        <end position="264"/>
    </location>
</feature>